<dbReference type="AlphaFoldDB" id="A0A9D1SLA9"/>
<dbReference type="PANTHER" id="PTHR46797">
    <property type="entry name" value="HTH-TYPE TRANSCRIPTIONAL REGULATOR"/>
    <property type="match status" value="1"/>
</dbReference>
<reference evidence="3" key="2">
    <citation type="journal article" date="2021" name="PeerJ">
        <title>Extensive microbial diversity within the chicken gut microbiome revealed by metagenomics and culture.</title>
        <authorList>
            <person name="Gilroy R."/>
            <person name="Ravi A."/>
            <person name="Getino M."/>
            <person name="Pursley I."/>
            <person name="Horton D.L."/>
            <person name="Alikhan N.F."/>
            <person name="Baker D."/>
            <person name="Gharbi K."/>
            <person name="Hall N."/>
            <person name="Watson M."/>
            <person name="Adriaenssens E.M."/>
            <person name="Foster-Nyarko E."/>
            <person name="Jarju S."/>
            <person name="Secka A."/>
            <person name="Antonio M."/>
            <person name="Oren A."/>
            <person name="Chaudhuri R.R."/>
            <person name="La Ragione R."/>
            <person name="Hildebrand F."/>
            <person name="Pallen M.J."/>
        </authorList>
    </citation>
    <scope>NUCLEOTIDE SEQUENCE</scope>
    <source>
        <strain evidence="3">CHK160-1198</strain>
    </source>
</reference>
<dbReference type="InterPro" id="IPR015927">
    <property type="entry name" value="Peptidase_S24_S26A/B/C"/>
</dbReference>
<dbReference type="InterPro" id="IPR036286">
    <property type="entry name" value="LexA/Signal_pep-like_sf"/>
</dbReference>
<dbReference type="InterPro" id="IPR001387">
    <property type="entry name" value="Cro/C1-type_HTH"/>
</dbReference>
<evidence type="ECO:0000313" key="4">
    <source>
        <dbReference type="Proteomes" id="UP000824099"/>
    </source>
</evidence>
<evidence type="ECO:0000259" key="2">
    <source>
        <dbReference type="PROSITE" id="PS50943"/>
    </source>
</evidence>
<name>A0A9D1SLA9_9FIRM</name>
<dbReference type="InterPro" id="IPR010982">
    <property type="entry name" value="Lambda_DNA-bd_dom_sf"/>
</dbReference>
<dbReference type="EMBL" id="DVNI01000085">
    <property type="protein sequence ID" value="HIU64431.1"/>
    <property type="molecule type" value="Genomic_DNA"/>
</dbReference>
<evidence type="ECO:0000313" key="3">
    <source>
        <dbReference type="EMBL" id="HIU64431.1"/>
    </source>
</evidence>
<dbReference type="SMART" id="SM00530">
    <property type="entry name" value="HTH_XRE"/>
    <property type="match status" value="1"/>
</dbReference>
<dbReference type="PANTHER" id="PTHR46797:SF24">
    <property type="entry name" value="DNA-BINDING PHAGE PROTEIN"/>
    <property type="match status" value="1"/>
</dbReference>
<comment type="caution">
    <text evidence="3">The sequence shown here is derived from an EMBL/GenBank/DDBJ whole genome shotgun (WGS) entry which is preliminary data.</text>
</comment>
<reference evidence="3" key="1">
    <citation type="submission" date="2020-10" db="EMBL/GenBank/DDBJ databases">
        <authorList>
            <person name="Gilroy R."/>
        </authorList>
    </citation>
    <scope>NUCLEOTIDE SEQUENCE</scope>
    <source>
        <strain evidence="3">CHK160-1198</strain>
    </source>
</reference>
<dbReference type="CDD" id="cd06529">
    <property type="entry name" value="S24_LexA-like"/>
    <property type="match status" value="1"/>
</dbReference>
<dbReference type="Gene3D" id="2.10.109.10">
    <property type="entry name" value="Umud Fragment, subunit A"/>
    <property type="match status" value="1"/>
</dbReference>
<organism evidence="3 4">
    <name type="scientific">Candidatus Avacidaminococcus intestinavium</name>
    <dbReference type="NCBI Taxonomy" id="2840684"/>
    <lineage>
        <taxon>Bacteria</taxon>
        <taxon>Bacillati</taxon>
        <taxon>Bacillota</taxon>
        <taxon>Negativicutes</taxon>
        <taxon>Acidaminococcales</taxon>
        <taxon>Acidaminococcaceae</taxon>
        <taxon>Acidaminococcaceae incertae sedis</taxon>
        <taxon>Candidatus Avacidaminococcus</taxon>
    </lineage>
</organism>
<dbReference type="Gene3D" id="1.10.260.40">
    <property type="entry name" value="lambda repressor-like DNA-binding domains"/>
    <property type="match status" value="1"/>
</dbReference>
<gene>
    <name evidence="3" type="ORF">IAB06_05305</name>
</gene>
<protein>
    <submittedName>
        <fullName evidence="3">Helix-turn-helix domain-containing protein</fullName>
    </submittedName>
</protein>
<dbReference type="Pfam" id="PF01381">
    <property type="entry name" value="HTH_3"/>
    <property type="match status" value="1"/>
</dbReference>
<accession>A0A9D1SLA9</accession>
<dbReference type="SUPFAM" id="SSF47413">
    <property type="entry name" value="lambda repressor-like DNA-binding domains"/>
    <property type="match status" value="1"/>
</dbReference>
<dbReference type="Proteomes" id="UP000824099">
    <property type="component" value="Unassembled WGS sequence"/>
</dbReference>
<dbReference type="GO" id="GO:0005829">
    <property type="term" value="C:cytosol"/>
    <property type="evidence" value="ECO:0007669"/>
    <property type="project" value="TreeGrafter"/>
</dbReference>
<proteinExistence type="predicted"/>
<dbReference type="CDD" id="cd00093">
    <property type="entry name" value="HTH_XRE"/>
    <property type="match status" value="1"/>
</dbReference>
<dbReference type="SUPFAM" id="SSF51306">
    <property type="entry name" value="LexA/Signal peptidase"/>
    <property type="match status" value="1"/>
</dbReference>
<dbReference type="InterPro" id="IPR050807">
    <property type="entry name" value="TransReg_Diox_bact_type"/>
</dbReference>
<dbReference type="PROSITE" id="PS50943">
    <property type="entry name" value="HTH_CROC1"/>
    <property type="match status" value="1"/>
</dbReference>
<dbReference type="GO" id="GO:0003700">
    <property type="term" value="F:DNA-binding transcription factor activity"/>
    <property type="evidence" value="ECO:0007669"/>
    <property type="project" value="TreeGrafter"/>
</dbReference>
<evidence type="ECO:0000256" key="1">
    <source>
        <dbReference type="ARBA" id="ARBA00023125"/>
    </source>
</evidence>
<dbReference type="InterPro" id="IPR039418">
    <property type="entry name" value="LexA-like"/>
</dbReference>
<dbReference type="GO" id="GO:0003677">
    <property type="term" value="F:DNA binding"/>
    <property type="evidence" value="ECO:0007669"/>
    <property type="project" value="UniProtKB-KW"/>
</dbReference>
<dbReference type="Pfam" id="PF00717">
    <property type="entry name" value="Peptidase_S24"/>
    <property type="match status" value="1"/>
</dbReference>
<keyword evidence="1" id="KW-0238">DNA-binding</keyword>
<feature type="domain" description="HTH cro/C1-type" evidence="2">
    <location>
        <begin position="10"/>
        <end position="64"/>
    </location>
</feature>
<sequence length="204" mass="22215">MNSKKLGLKIKECRRRKGLTQEALAKLTALSRSYIAGIERNVYNPSLATLSAIASNLEISVDFLLGNVAHPDNPALYPYINSSSLEPLPSTEVVLEASASYAASSLAHHEPAIFIFECVDDSLQYLGITAGDQAIIHQQDTVKDGDLALVQLPDGSKQLKRLRMLDDLFVLETANPAYPTLVLKKAASPGLKILGKVIQIRKNF</sequence>